<protein>
    <submittedName>
        <fullName evidence="2">Uncharacterized protein</fullName>
    </submittedName>
</protein>
<name>A0AAP4DI76_BACAM</name>
<proteinExistence type="predicted"/>
<reference evidence="2" key="1">
    <citation type="submission" date="2023-02" db="EMBL/GenBank/DDBJ databases">
        <title>Draft Whole-Genome Sequences of Bacillus Strains of Potential Probiotic for Poultry.</title>
        <authorList>
            <person name="Ma L.M."/>
            <person name="Lopez-Guerra N."/>
            <person name="Zhang G."/>
        </authorList>
    </citation>
    <scope>NUCLEOTIDE SEQUENCE</scope>
    <source>
        <strain evidence="2">OSU1013-24</strain>
    </source>
</reference>
<dbReference type="Proteomes" id="UP001222377">
    <property type="component" value="Unassembled WGS sequence"/>
</dbReference>
<dbReference type="RefSeq" id="WP_029972814.1">
    <property type="nucleotide sequence ID" value="NZ_CP041691.1"/>
</dbReference>
<accession>A0AAP4DI76</accession>
<evidence type="ECO:0000313" key="2">
    <source>
        <dbReference type="EMBL" id="MDF4193260.1"/>
    </source>
</evidence>
<feature type="transmembrane region" description="Helical" evidence="1">
    <location>
        <begin position="91"/>
        <end position="109"/>
    </location>
</feature>
<keyword evidence="1" id="KW-0812">Transmembrane</keyword>
<gene>
    <name evidence="2" type="ORF">PV946_05690</name>
</gene>
<evidence type="ECO:0000313" key="3">
    <source>
        <dbReference type="Proteomes" id="UP001222377"/>
    </source>
</evidence>
<sequence length="120" mass="14177">MYCEQQDWIYSIMTEDDIRKGYSLKGTTFSNPLERGQYDSEGKACITMQGFIYMLHIELLDLIANSYDSRRGATPRELWERGMKENPQLKFGTIQLMLFVPYIICIWLMNAQDVTVRYLR</sequence>
<comment type="caution">
    <text evidence="2">The sequence shown here is derived from an EMBL/GenBank/DDBJ whole genome shotgun (WGS) entry which is preliminary data.</text>
</comment>
<keyword evidence="1" id="KW-1133">Transmembrane helix</keyword>
<dbReference type="AlphaFoldDB" id="A0AAP4DI76"/>
<dbReference type="EMBL" id="JARKHX010000002">
    <property type="protein sequence ID" value="MDF4193260.1"/>
    <property type="molecule type" value="Genomic_DNA"/>
</dbReference>
<evidence type="ECO:0000256" key="1">
    <source>
        <dbReference type="SAM" id="Phobius"/>
    </source>
</evidence>
<organism evidence="2 3">
    <name type="scientific">Bacillus amyloliquefaciens</name>
    <name type="common">Bacillus velezensis</name>
    <dbReference type="NCBI Taxonomy" id="1390"/>
    <lineage>
        <taxon>Bacteria</taxon>
        <taxon>Bacillati</taxon>
        <taxon>Bacillota</taxon>
        <taxon>Bacilli</taxon>
        <taxon>Bacillales</taxon>
        <taxon>Bacillaceae</taxon>
        <taxon>Bacillus</taxon>
        <taxon>Bacillus amyloliquefaciens group</taxon>
    </lineage>
</organism>
<keyword evidence="1" id="KW-0472">Membrane</keyword>